<keyword evidence="2" id="KW-0143">Chaperone</keyword>
<feature type="region of interest" description="Disordered" evidence="4">
    <location>
        <begin position="225"/>
        <end position="245"/>
    </location>
</feature>
<reference evidence="5 6" key="1">
    <citation type="submission" date="2021-05" db="EMBL/GenBank/DDBJ databases">
        <title>Genome Assembly of Synthetic Allotetraploid Brassica napus Reveals Homoeologous Exchanges between Subgenomes.</title>
        <authorList>
            <person name="Davis J.T."/>
        </authorList>
    </citation>
    <scope>NUCLEOTIDE SEQUENCE [LARGE SCALE GENOMIC DNA]</scope>
    <source>
        <strain evidence="6">cv. Da-Ae</strain>
        <tissue evidence="5">Seedling</tissue>
    </source>
</reference>
<accession>A0ABQ8ABK3</accession>
<proteinExistence type="inferred from homology"/>
<dbReference type="SUPFAM" id="SSF143113">
    <property type="entry name" value="NAP-like"/>
    <property type="match status" value="1"/>
</dbReference>
<evidence type="ECO:0000313" key="5">
    <source>
        <dbReference type="EMBL" id="KAH0889931.1"/>
    </source>
</evidence>
<dbReference type="EMBL" id="JAGKQM010000013">
    <property type="protein sequence ID" value="KAH0889931.1"/>
    <property type="molecule type" value="Genomic_DNA"/>
</dbReference>
<dbReference type="Gene3D" id="1.20.5.1500">
    <property type="match status" value="1"/>
</dbReference>
<evidence type="ECO:0000313" key="6">
    <source>
        <dbReference type="Proteomes" id="UP000824890"/>
    </source>
</evidence>
<protein>
    <submittedName>
        <fullName evidence="5">Uncharacterized protein</fullName>
    </submittedName>
</protein>
<comment type="caution">
    <text evidence="5">The sequence shown here is derived from an EMBL/GenBank/DDBJ whole genome shotgun (WGS) entry which is preliminary data.</text>
</comment>
<dbReference type="InterPro" id="IPR037231">
    <property type="entry name" value="NAP-like_sf"/>
</dbReference>
<feature type="non-terminal residue" evidence="5">
    <location>
        <position position="1"/>
    </location>
</feature>
<dbReference type="InterPro" id="IPR002164">
    <property type="entry name" value="NAP_family"/>
</dbReference>
<evidence type="ECO:0000256" key="2">
    <source>
        <dbReference type="ARBA" id="ARBA00023186"/>
    </source>
</evidence>
<dbReference type="Gene3D" id="3.30.1120.90">
    <property type="entry name" value="Nucleosome assembly protein"/>
    <property type="match status" value="1"/>
</dbReference>
<organism evidence="5 6">
    <name type="scientific">Brassica napus</name>
    <name type="common">Rape</name>
    <dbReference type="NCBI Taxonomy" id="3708"/>
    <lineage>
        <taxon>Eukaryota</taxon>
        <taxon>Viridiplantae</taxon>
        <taxon>Streptophyta</taxon>
        <taxon>Embryophyta</taxon>
        <taxon>Tracheophyta</taxon>
        <taxon>Spermatophyta</taxon>
        <taxon>Magnoliopsida</taxon>
        <taxon>eudicotyledons</taxon>
        <taxon>Gunneridae</taxon>
        <taxon>Pentapetalae</taxon>
        <taxon>rosids</taxon>
        <taxon>malvids</taxon>
        <taxon>Brassicales</taxon>
        <taxon>Brassicaceae</taxon>
        <taxon>Brassiceae</taxon>
        <taxon>Brassica</taxon>
    </lineage>
</organism>
<comment type="similarity">
    <text evidence="1 3">Belongs to the nucleosome assembly protein (NAP) family.</text>
</comment>
<feature type="compositionally biased region" description="Acidic residues" evidence="4">
    <location>
        <begin position="231"/>
        <end position="245"/>
    </location>
</feature>
<evidence type="ECO:0000256" key="1">
    <source>
        <dbReference type="ARBA" id="ARBA00009947"/>
    </source>
</evidence>
<evidence type="ECO:0000256" key="3">
    <source>
        <dbReference type="RuleBase" id="RU003876"/>
    </source>
</evidence>
<gene>
    <name evidence="5" type="ORF">HID58_052360</name>
</gene>
<evidence type="ECO:0000256" key="4">
    <source>
        <dbReference type="SAM" id="MobiDB-lite"/>
    </source>
</evidence>
<feature type="region of interest" description="Disordered" evidence="4">
    <location>
        <begin position="1"/>
        <end position="23"/>
    </location>
</feature>
<sequence>ILPGESPAYTRSPTRSPGVRRNAKRLVSGPRETRTLDGEASIVGIDQEEKTVGGDEVWNNPRDWSCFHNQRDEIEAKFFEESQRAALEAKYQKLYQPFYTKRYEIVTGVVEVEAKEVPDLWLIALKTMKLLLKRSIIRILLYCFCLLKFDSLYLDIPEMKVLLSILRISSGTALKNQKVLSRTEIEWFPGKCLTRRILKKKPNKGSKNTKPITKTEDCESFFTFLSPPQVSDDEEDLDDDMNALT</sequence>
<dbReference type="Pfam" id="PF00956">
    <property type="entry name" value="NAP"/>
    <property type="match status" value="2"/>
</dbReference>
<keyword evidence="6" id="KW-1185">Reference proteome</keyword>
<dbReference type="PANTHER" id="PTHR11875">
    <property type="entry name" value="TESTIS-SPECIFIC Y-ENCODED PROTEIN"/>
    <property type="match status" value="1"/>
</dbReference>
<dbReference type="Proteomes" id="UP000824890">
    <property type="component" value="Unassembled WGS sequence"/>
</dbReference>
<name>A0ABQ8ABK3_BRANA</name>